<dbReference type="OrthoDB" id="414690at2759"/>
<keyword evidence="6" id="KW-1185">Reference proteome</keyword>
<dbReference type="SUPFAM" id="SSF53850">
    <property type="entry name" value="Periplasmic binding protein-like II"/>
    <property type="match status" value="1"/>
</dbReference>
<dbReference type="GO" id="GO:0005737">
    <property type="term" value="C:cytoplasm"/>
    <property type="evidence" value="ECO:0007669"/>
    <property type="project" value="TreeGrafter"/>
</dbReference>
<dbReference type="EMBL" id="LSRX01000109">
    <property type="protein sequence ID" value="OLQ08834.1"/>
    <property type="molecule type" value="Genomic_DNA"/>
</dbReference>
<dbReference type="Gene3D" id="1.10.287.70">
    <property type="match status" value="1"/>
</dbReference>
<dbReference type="Pfam" id="PF00060">
    <property type="entry name" value="Lig_chan"/>
    <property type="match status" value="1"/>
</dbReference>
<dbReference type="SUPFAM" id="SSF53474">
    <property type="entry name" value="alpha/beta-Hydrolases"/>
    <property type="match status" value="1"/>
</dbReference>
<dbReference type="InterPro" id="IPR037151">
    <property type="entry name" value="AlkB-like_sf"/>
</dbReference>
<dbReference type="Gene3D" id="1.25.40.10">
    <property type="entry name" value="Tetratricopeptide repeat domain"/>
    <property type="match status" value="2"/>
</dbReference>
<dbReference type="PANTHER" id="PTHR48070">
    <property type="entry name" value="ESTERASE OVCA2"/>
    <property type="match status" value="1"/>
</dbReference>
<keyword evidence="3" id="KW-1133">Transmembrane helix</keyword>
<evidence type="ECO:0000259" key="4">
    <source>
        <dbReference type="PROSITE" id="PS51471"/>
    </source>
</evidence>
<dbReference type="InterPro" id="IPR050593">
    <property type="entry name" value="LovG"/>
</dbReference>
<dbReference type="InterPro" id="IPR005123">
    <property type="entry name" value="Oxoglu/Fe-dep_dioxygenase_dom"/>
</dbReference>
<dbReference type="GO" id="GO:0016787">
    <property type="term" value="F:hydrolase activity"/>
    <property type="evidence" value="ECO:0007669"/>
    <property type="project" value="UniProtKB-KW"/>
</dbReference>
<evidence type="ECO:0000313" key="6">
    <source>
        <dbReference type="Proteomes" id="UP000186817"/>
    </source>
</evidence>
<feature type="region of interest" description="Disordered" evidence="2">
    <location>
        <begin position="736"/>
        <end position="790"/>
    </location>
</feature>
<dbReference type="InterPro" id="IPR011990">
    <property type="entry name" value="TPR-like_helical_dom_sf"/>
</dbReference>
<evidence type="ECO:0000256" key="1">
    <source>
        <dbReference type="ARBA" id="ARBA00022801"/>
    </source>
</evidence>
<comment type="caution">
    <text evidence="5">The sequence shown here is derived from an EMBL/GenBank/DDBJ whole genome shotgun (WGS) entry which is preliminary data.</text>
</comment>
<dbReference type="GO" id="GO:0005634">
    <property type="term" value="C:nucleus"/>
    <property type="evidence" value="ECO:0007669"/>
    <property type="project" value="TreeGrafter"/>
</dbReference>
<dbReference type="SUPFAM" id="SSF48452">
    <property type="entry name" value="TPR-like"/>
    <property type="match status" value="2"/>
</dbReference>
<proteinExistence type="predicted"/>
<reference evidence="5 6" key="1">
    <citation type="submission" date="2016-02" db="EMBL/GenBank/DDBJ databases">
        <title>Genome analysis of coral dinoflagellate symbionts highlights evolutionary adaptations to a symbiotic lifestyle.</title>
        <authorList>
            <person name="Aranda M."/>
            <person name="Li Y."/>
            <person name="Liew Y.J."/>
            <person name="Baumgarten S."/>
            <person name="Simakov O."/>
            <person name="Wilson M."/>
            <person name="Piel J."/>
            <person name="Ashoor H."/>
            <person name="Bougouffa S."/>
            <person name="Bajic V.B."/>
            <person name="Ryu T."/>
            <person name="Ravasi T."/>
            <person name="Bayer T."/>
            <person name="Micklem G."/>
            <person name="Kim H."/>
            <person name="Bhak J."/>
            <person name="Lajeunesse T.C."/>
            <person name="Voolstra C.R."/>
        </authorList>
    </citation>
    <scope>NUCLEOTIDE SEQUENCE [LARGE SCALE GENOMIC DNA]</scope>
    <source>
        <strain evidence="5 6">CCMP2467</strain>
    </source>
</reference>
<dbReference type="SUPFAM" id="SSF51197">
    <property type="entry name" value="Clavaminate synthase-like"/>
    <property type="match status" value="1"/>
</dbReference>
<organism evidence="5 6">
    <name type="scientific">Symbiodinium microadriaticum</name>
    <name type="common">Dinoflagellate</name>
    <name type="synonym">Zooxanthella microadriatica</name>
    <dbReference type="NCBI Taxonomy" id="2951"/>
    <lineage>
        <taxon>Eukaryota</taxon>
        <taxon>Sar</taxon>
        <taxon>Alveolata</taxon>
        <taxon>Dinophyceae</taxon>
        <taxon>Suessiales</taxon>
        <taxon>Symbiodiniaceae</taxon>
        <taxon>Symbiodinium</taxon>
    </lineage>
</organism>
<dbReference type="InterPro" id="IPR029058">
    <property type="entry name" value="AB_hydrolase_fold"/>
</dbReference>
<dbReference type="Pfam" id="PF06041">
    <property type="entry name" value="DUF924"/>
    <property type="match status" value="1"/>
</dbReference>
<dbReference type="Gene3D" id="2.60.120.590">
    <property type="entry name" value="Alpha-ketoglutarate-dependent dioxygenase AlkB-like"/>
    <property type="match status" value="1"/>
</dbReference>
<protein>
    <submittedName>
        <fullName evidence="5">UPF0483 protein</fullName>
    </submittedName>
</protein>
<dbReference type="InterPro" id="IPR001320">
    <property type="entry name" value="Iontro_rcpt_C"/>
</dbReference>
<feature type="transmembrane region" description="Helical" evidence="3">
    <location>
        <begin position="407"/>
        <end position="425"/>
    </location>
</feature>
<accession>A0A1Q9EN28</accession>
<evidence type="ECO:0000256" key="3">
    <source>
        <dbReference type="SAM" id="Phobius"/>
    </source>
</evidence>
<dbReference type="Pfam" id="PF13532">
    <property type="entry name" value="2OG-FeII_Oxy_2"/>
    <property type="match status" value="1"/>
</dbReference>
<dbReference type="GO" id="GO:0015276">
    <property type="term" value="F:ligand-gated monoatomic ion channel activity"/>
    <property type="evidence" value="ECO:0007669"/>
    <property type="project" value="InterPro"/>
</dbReference>
<feature type="transmembrane region" description="Helical" evidence="3">
    <location>
        <begin position="473"/>
        <end position="499"/>
    </location>
</feature>
<dbReference type="Gene3D" id="3.40.50.1820">
    <property type="entry name" value="alpha/beta hydrolase"/>
    <property type="match status" value="1"/>
</dbReference>
<gene>
    <name evidence="5" type="ORF">AK812_SmicGene7603</name>
</gene>
<evidence type="ECO:0000313" key="5">
    <source>
        <dbReference type="EMBL" id="OLQ08834.1"/>
    </source>
</evidence>
<keyword evidence="1" id="KW-0378">Hydrolase</keyword>
<dbReference type="InterPro" id="IPR027450">
    <property type="entry name" value="AlkB-like"/>
</dbReference>
<keyword evidence="3" id="KW-0812">Transmembrane</keyword>
<evidence type="ECO:0000256" key="2">
    <source>
        <dbReference type="SAM" id="MobiDB-lite"/>
    </source>
</evidence>
<dbReference type="PANTHER" id="PTHR48070:SF6">
    <property type="entry name" value="ESTERASE OVCA2"/>
    <property type="match status" value="1"/>
</dbReference>
<feature type="domain" description="Fe2OG dioxygenase" evidence="4">
    <location>
        <begin position="1179"/>
        <end position="1281"/>
    </location>
</feature>
<dbReference type="PROSITE" id="PS51471">
    <property type="entry name" value="FE2OG_OXY"/>
    <property type="match status" value="1"/>
</dbReference>
<keyword evidence="3" id="KW-0472">Membrane</keyword>
<dbReference type="InterPro" id="IPR010323">
    <property type="entry name" value="DUF924"/>
</dbReference>
<dbReference type="Proteomes" id="UP000186817">
    <property type="component" value="Unassembled WGS sequence"/>
</dbReference>
<dbReference type="Pfam" id="PF03959">
    <property type="entry name" value="FSH1"/>
    <property type="match status" value="1"/>
</dbReference>
<dbReference type="Gene3D" id="1.20.58.320">
    <property type="entry name" value="TPR-like"/>
    <property type="match status" value="1"/>
</dbReference>
<dbReference type="InterPro" id="IPR005645">
    <property type="entry name" value="FSH-like_dom"/>
</dbReference>
<name>A0A1Q9EN28_SYMMI</name>
<dbReference type="GO" id="GO:0016020">
    <property type="term" value="C:membrane"/>
    <property type="evidence" value="ECO:0007669"/>
    <property type="project" value="InterPro"/>
</dbReference>
<sequence>MVAFAAAMLSWMESQRDIKSRSEVNIWICGSGIASQVLEGALLFRLGLGKAAEAQASYIQAVRSDPVTEGYLAGLSKATESLMQGKSPSDRQSEAELKKSKACSIVATGHAHVKSACIEAMKLGVIFLLLWHAAEAQDAFDRAGAPECPCITNTSASYEQLQTVLVAGGFPPDYGANGCRAYAAGSSLDGCSGEDAPAHCANPWCYVDMSVCPVNEDLCHAAGAALGSDISPYCRTRPKDYTILLNMSVYYSYETCGSVNLYDPTRHSKELGGNIIRAVVAPYLPWVIQRNSSTGNVEYGGPSYDFLQSVLNLFDPPAQLNLLPGWATEQSRQRFSSSYTACVHDVAVGNFDICIADLWLTPNRHRLAWFLPTIRQDLFYLVVPRKFDEVTLLSYLQRPFLPFTPDAWLGVFAFLCGLSAVLWLVRLCETPAKERQGCQWSLQELGNFLFNTWHDFLLGQSSHEVERGLAHKLFSLAFSFFILVTLASYTASLASMLVVQREASGEINSIDDAITAGVPICAPAVLTPTFSTLFGAATFVDCDAIAKCARILHSGRCRAMIVSEDIITSLHAGLIQQADCDDVNAGRVSEEVGRCTTTETNSGNARNDCELLRVGDLLWSVPLSFPISERLAHGMSWAVTQAITAGLFERAKDSELNKEAFPLSQCAVVEDRSEEDGLTLADLTGTIVISMFMVRFGLVCFTVQVLRRDGRELLQRSRTFGQTTAEPEVLEEVRTLTGQEKSLETAVTDAATSPAVSWEMGSQDADQEPSDPAPDPVPIQEPRESRAQTSPLAEEWQHRNEALKAGQLPLAIACYTMAISAIRPLAETAANLKQNAAVYSSNRSAAFAKLKQWYFSLGDAEEAARLSPQWYKAHLRIATAYLGQGHAEHAYKTYLFASELPQGYAEAMKECVHALWQIPLLESPLAKRRVSRFDEDKNKPRGSCRIFAISDVHIDHGGSVLKWAEGINDKEFKNDILIVAGDLGDTFNAIKSEKQGADALKGGDYSDSEVAMQKWSQLTSRLQRHTLRGVRTALEAHSGAPTAALRHGDGTAHIDAGCMRAPNFTCHPGGDKDVSGLGAGDSELLAKFLTEEEADQAFKALCPGGEIEYQQWYHMPDKKKPYQPLKRLQRVKVAMADPQERGLPWYRFPVNDQQRYGILPMSPTVRMLCDRVNQRLNGSFNHVVVLYYADGNECIGYHKDKTLDLDENSSIVSISLGRPGRPYVLRDGIFNPTTETEVLLPHGGLFRLGPETNKTFYHAVRQTETPENAGARVSITFRHVISYETAGTLTGKGAEFATLNWPVQLNGQHRLDEDLDQALERPESAAAPKAPVSKKVAGPQLSPADVELLRTCLAEASLEDFFVANDLKGAGLAARAVMLEKVGEARCAELSKALGSRIGEAYHAWKKATRAKPEPAAIPAAPLETQATTPATADARPAEPAWSLGGMLSRWIWGEPDPTPEELLTYWFGVEPYKFRGGLWWRGIDPASPLDGQEGTDQRILNKYGTLIRSCQHGLAKSKVAAWANTSEGKAALVVLLDQMPRNAFRGTAEMFAYDALAQEMATKLLQCEQVPWQHATFAQVALMHSEDVATVEASALGLLRLASEVEPHIANRLKSMHNEAKTHSSVLRSFGRYPHRNELLGRESSGAELSWLRSKNLCRRSLPSWAQSVRPKFQKKLEGESQEVQKIPDLVAQPSGPKLRILVLHSNRQNAGDFKRKTRGPLEPLEAVADLHYLDGPHVYTPMGEAHDSVGKLGANAPKNRCWWNATDDPATMRYVGLEKTLEHVENCFREHGPFDGVMGFSQGGCLAGLLAALQPRGHIKFDFCVVLSGFYCRDVEYCKLLLDGVPQNHRKEDVQAKGSAIAMPSFHSWGLEDQLVEPWRSEKLADCFKDPLLVPHKADHFAQGRLHWPIDLVVKWLKETGLTKLAEARPQEVPKQEREAAWARLMKGSGVAGITQEDVREVMAEAIDPKSLQQLLDRALALLPWNSKVAQPLAAYWIILAVAADPNYAEDPASLLQALVAAGGWKSLVHLHSILEEQESTQCSESMQTAIVQLFGKQLSEDATVVRDWRACEDDHRALGMQPAVSQCARHAPRFGGAVRKLALRVAADIHCRSGGPLVDDIRQQQPELSVMYRKLLSDVIGLLDEFSEAGLAHQKGDRRSQWRLGGLDFKTFAELRASPLSDAVVHPEPQPVDISSEEEMMPLYSFLRSGEGFQPNVNDDLVFTKGTITRDKRLDLCKQVIGPQGVEDLMQALFVNQGAGLVQHLLLGNNVCSGI</sequence>